<evidence type="ECO:0000313" key="3">
    <source>
        <dbReference type="Proteomes" id="UP001576774"/>
    </source>
</evidence>
<protein>
    <submittedName>
        <fullName evidence="2">DUF6745 domain-containing protein</fullName>
    </submittedName>
</protein>
<keyword evidence="3" id="KW-1185">Reference proteome</keyword>
<dbReference type="EMBL" id="JBHFNQ010000022">
    <property type="protein sequence ID" value="MFB2875752.1"/>
    <property type="molecule type" value="Genomic_DNA"/>
</dbReference>
<sequence length="471" mass="52853">MLPTDLSPKAQQIIDRLSAIDYENPNIDEQRIRDAFSRLLKALNQHDRPVEIYRSFDAAFDAASEVMFFDAAWQKAINAAWKVVYDPQHEAALEAAREGASAATSDAALETVRKAAFDAGLAAAKKGMFDFDAASDAPHFSVAKAAREAAFRTAKKTAIDPLWNKAWNIAFDMMFPWAWREASKAASSAARTVKGAAKQAAWGDAFNAAFRQLWVSGRSSASMVAWHTTREEAADIPRNLTLAAVRSVARIAVLEAAFDGNQNSAWRNRNEVATEAAMAVEIADFITSSRQYKRLSPVWMPFVDALEAGLFCFWITQTKVMVLTSPVMRIQNEQLHADGKPAVQWSDWECYYFWRGVPIPQKYGAVLSQNWRSQWLLQEPNAELRRVLIQGIGYDRIVQDLEAVELDAWREYSLLMVQADIDVEPICLLKMTCPSTNHIHVLRTPPDITSAREAIAWCNWDIDPETFVVES</sequence>
<evidence type="ECO:0000313" key="2">
    <source>
        <dbReference type="EMBL" id="MFB2875752.1"/>
    </source>
</evidence>
<dbReference type="InterPro" id="IPR046633">
    <property type="entry name" value="DUF6745"/>
</dbReference>
<dbReference type="Pfam" id="PF20530">
    <property type="entry name" value="DUF6745"/>
    <property type="match status" value="1"/>
</dbReference>
<proteinExistence type="predicted"/>
<name>A0ABV4WZ07_9CYAN</name>
<feature type="domain" description="DUF6745" evidence="1">
    <location>
        <begin position="313"/>
        <end position="467"/>
    </location>
</feature>
<gene>
    <name evidence="2" type="ORF">ACE1CC_02560</name>
</gene>
<accession>A0ABV4WZ07</accession>
<comment type="caution">
    <text evidence="2">The sequence shown here is derived from an EMBL/GenBank/DDBJ whole genome shotgun (WGS) entry which is preliminary data.</text>
</comment>
<evidence type="ECO:0000259" key="1">
    <source>
        <dbReference type="Pfam" id="PF20530"/>
    </source>
</evidence>
<organism evidence="2 3">
    <name type="scientific">Floridaenema aerugineum BLCC-F46</name>
    <dbReference type="NCBI Taxonomy" id="3153654"/>
    <lineage>
        <taxon>Bacteria</taxon>
        <taxon>Bacillati</taxon>
        <taxon>Cyanobacteriota</taxon>
        <taxon>Cyanophyceae</taxon>
        <taxon>Oscillatoriophycideae</taxon>
        <taxon>Aerosakkonematales</taxon>
        <taxon>Aerosakkonemataceae</taxon>
        <taxon>Floridanema</taxon>
        <taxon>Floridanema aerugineum</taxon>
    </lineage>
</organism>
<dbReference type="Proteomes" id="UP001576774">
    <property type="component" value="Unassembled WGS sequence"/>
</dbReference>
<dbReference type="RefSeq" id="WP_413268908.1">
    <property type="nucleotide sequence ID" value="NZ_JBHFNQ010000022.1"/>
</dbReference>
<reference evidence="2 3" key="1">
    <citation type="submission" date="2024-09" db="EMBL/GenBank/DDBJ databases">
        <title>Floridaenema gen nov. (Aerosakkonemataceae, Aerosakkonematales ord. nov., Cyanobacteria) from benthic tropical and subtropical fresh waters, with the description of four new species.</title>
        <authorList>
            <person name="Moretto J.A."/>
            <person name="Berthold D.E."/>
            <person name="Lefler F.W."/>
            <person name="Huang I.-S."/>
            <person name="Laughinghouse H. IV."/>
        </authorList>
    </citation>
    <scope>NUCLEOTIDE SEQUENCE [LARGE SCALE GENOMIC DNA]</scope>
    <source>
        <strain evidence="2 3">BLCC-F46</strain>
    </source>
</reference>